<comment type="caution">
    <text evidence="1">The sequence shown here is derived from an EMBL/GenBank/DDBJ whole genome shotgun (WGS) entry which is preliminary data.</text>
</comment>
<sequence length="158" mass="17171">MSWVTLGRWEPQGQGARITEGHTIGTTWTVGGELGLSVGDIIGADGGLSGSVEETVEDSVEEAVSYDRPDGKWRCGILLYPGMSYVKGHMKNIDSDGSWSGNTKTNYDNVSDGDKYELMIPRKDASGNGNSRVEICTCKNYDHWGDVGHPDLFCTEDC</sequence>
<proteinExistence type="predicted"/>
<name>A0ACB9YJ67_9PEZI</name>
<evidence type="ECO:0000313" key="2">
    <source>
        <dbReference type="Proteomes" id="UP001497700"/>
    </source>
</evidence>
<dbReference type="Proteomes" id="UP001497700">
    <property type="component" value="Unassembled WGS sequence"/>
</dbReference>
<dbReference type="EMBL" id="MU393651">
    <property type="protein sequence ID" value="KAI4859188.1"/>
    <property type="molecule type" value="Genomic_DNA"/>
</dbReference>
<keyword evidence="2" id="KW-1185">Reference proteome</keyword>
<evidence type="ECO:0000313" key="1">
    <source>
        <dbReference type="EMBL" id="KAI4859188.1"/>
    </source>
</evidence>
<accession>A0ACB9YJ67</accession>
<organism evidence="1 2">
    <name type="scientific">Hypoxylon rubiginosum</name>
    <dbReference type="NCBI Taxonomy" id="110542"/>
    <lineage>
        <taxon>Eukaryota</taxon>
        <taxon>Fungi</taxon>
        <taxon>Dikarya</taxon>
        <taxon>Ascomycota</taxon>
        <taxon>Pezizomycotina</taxon>
        <taxon>Sordariomycetes</taxon>
        <taxon>Xylariomycetidae</taxon>
        <taxon>Xylariales</taxon>
        <taxon>Hypoxylaceae</taxon>
        <taxon>Hypoxylon</taxon>
    </lineage>
</organism>
<protein>
    <submittedName>
        <fullName evidence="1">Uncharacterized protein</fullName>
    </submittedName>
</protein>
<reference evidence="1 2" key="1">
    <citation type="journal article" date="2022" name="New Phytol.">
        <title>Ecological generalism drives hyperdiversity of secondary metabolite gene clusters in xylarialean endophytes.</title>
        <authorList>
            <person name="Franco M.E.E."/>
            <person name="Wisecaver J.H."/>
            <person name="Arnold A.E."/>
            <person name="Ju Y.M."/>
            <person name="Slot J.C."/>
            <person name="Ahrendt S."/>
            <person name="Moore L.P."/>
            <person name="Eastman K.E."/>
            <person name="Scott K."/>
            <person name="Konkel Z."/>
            <person name="Mondo S.J."/>
            <person name="Kuo A."/>
            <person name="Hayes R.D."/>
            <person name="Haridas S."/>
            <person name="Andreopoulos B."/>
            <person name="Riley R."/>
            <person name="LaButti K."/>
            <person name="Pangilinan J."/>
            <person name="Lipzen A."/>
            <person name="Amirebrahimi M."/>
            <person name="Yan J."/>
            <person name="Adam C."/>
            <person name="Keymanesh K."/>
            <person name="Ng V."/>
            <person name="Louie K."/>
            <person name="Northen T."/>
            <person name="Drula E."/>
            <person name="Henrissat B."/>
            <person name="Hsieh H.M."/>
            <person name="Youens-Clark K."/>
            <person name="Lutzoni F."/>
            <person name="Miadlikowska J."/>
            <person name="Eastwood D.C."/>
            <person name="Hamelin R.C."/>
            <person name="Grigoriev I.V."/>
            <person name="U'Ren J.M."/>
        </authorList>
    </citation>
    <scope>NUCLEOTIDE SEQUENCE [LARGE SCALE GENOMIC DNA]</scope>
    <source>
        <strain evidence="1 2">CBS 119005</strain>
    </source>
</reference>
<gene>
    <name evidence="1" type="ORF">F4820DRAFT_467276</name>
</gene>